<keyword evidence="2" id="KW-0560">Oxidoreductase</keyword>
<comment type="similarity">
    <text evidence="1">Belongs to the short-chain dehydrogenases/reductases (SDR) family.</text>
</comment>
<protein>
    <submittedName>
        <fullName evidence="3">Uncharacterized protein</fullName>
    </submittedName>
</protein>
<dbReference type="Pfam" id="PF13561">
    <property type="entry name" value="adh_short_C2"/>
    <property type="match status" value="1"/>
</dbReference>
<reference evidence="3 4" key="1">
    <citation type="submission" date="2020-05" db="EMBL/GenBank/DDBJ databases">
        <authorList>
            <person name="Campoy J."/>
            <person name="Schneeberger K."/>
            <person name="Spophaly S."/>
        </authorList>
    </citation>
    <scope>NUCLEOTIDE SEQUENCE [LARGE SCALE GENOMIC DNA]</scope>
    <source>
        <strain evidence="3">PruArmRojPasFocal</strain>
    </source>
</reference>
<gene>
    <name evidence="3" type="ORF">CURHAP_LOCUS35356</name>
</gene>
<evidence type="ECO:0000256" key="2">
    <source>
        <dbReference type="ARBA" id="ARBA00023002"/>
    </source>
</evidence>
<accession>A0A6J5V882</accession>
<dbReference type="PANTHER" id="PTHR43180:SF95">
    <property type="entry name" value="OS07G0691600 PROTEIN"/>
    <property type="match status" value="1"/>
</dbReference>
<evidence type="ECO:0000313" key="4">
    <source>
        <dbReference type="Proteomes" id="UP000507222"/>
    </source>
</evidence>
<proteinExistence type="inferred from homology"/>
<dbReference type="PANTHER" id="PTHR43180">
    <property type="entry name" value="3-OXOACYL-(ACYL-CARRIER-PROTEIN) REDUCTASE (AFU_ORTHOLOGUE AFUA_6G11210)"/>
    <property type="match status" value="1"/>
</dbReference>
<dbReference type="InterPro" id="IPR036291">
    <property type="entry name" value="NAD(P)-bd_dom_sf"/>
</dbReference>
<dbReference type="InterPro" id="IPR002347">
    <property type="entry name" value="SDR_fam"/>
</dbReference>
<dbReference type="GO" id="GO:0016491">
    <property type="term" value="F:oxidoreductase activity"/>
    <property type="evidence" value="ECO:0007669"/>
    <property type="project" value="UniProtKB-KW"/>
</dbReference>
<sequence>MPWADPGNSEALRKKWSQANELYTSAIYVHCDVSLEDDIKNLINQTISHYGRLDILFNNAGVLGNQSKNKSITNFDAREFDHIMRVNTRGAALGMKHAASHGA</sequence>
<organism evidence="3 4">
    <name type="scientific">Prunus armeniaca</name>
    <name type="common">Apricot</name>
    <name type="synonym">Armeniaca vulgaris</name>
    <dbReference type="NCBI Taxonomy" id="36596"/>
    <lineage>
        <taxon>Eukaryota</taxon>
        <taxon>Viridiplantae</taxon>
        <taxon>Streptophyta</taxon>
        <taxon>Embryophyta</taxon>
        <taxon>Tracheophyta</taxon>
        <taxon>Spermatophyta</taxon>
        <taxon>Magnoliopsida</taxon>
        <taxon>eudicotyledons</taxon>
        <taxon>Gunneridae</taxon>
        <taxon>Pentapetalae</taxon>
        <taxon>rosids</taxon>
        <taxon>fabids</taxon>
        <taxon>Rosales</taxon>
        <taxon>Rosaceae</taxon>
        <taxon>Amygdaloideae</taxon>
        <taxon>Amygdaleae</taxon>
        <taxon>Prunus</taxon>
    </lineage>
</organism>
<dbReference type="EMBL" id="CAEKDK010000006">
    <property type="protein sequence ID" value="CAB4282098.1"/>
    <property type="molecule type" value="Genomic_DNA"/>
</dbReference>
<evidence type="ECO:0000256" key="1">
    <source>
        <dbReference type="ARBA" id="ARBA00006484"/>
    </source>
</evidence>
<dbReference type="AlphaFoldDB" id="A0A6J5V882"/>
<dbReference type="Gene3D" id="3.40.50.720">
    <property type="entry name" value="NAD(P)-binding Rossmann-like Domain"/>
    <property type="match status" value="1"/>
</dbReference>
<dbReference type="SUPFAM" id="SSF51735">
    <property type="entry name" value="NAD(P)-binding Rossmann-fold domains"/>
    <property type="match status" value="1"/>
</dbReference>
<evidence type="ECO:0000313" key="3">
    <source>
        <dbReference type="EMBL" id="CAB4282098.1"/>
    </source>
</evidence>
<dbReference type="Proteomes" id="UP000507222">
    <property type="component" value="Unassembled WGS sequence"/>
</dbReference>
<name>A0A6J5V882_PRUAR</name>